<accession>A0A840NY76</accession>
<comment type="caution">
    <text evidence="1">The sequence shown here is derived from an EMBL/GenBank/DDBJ whole genome shotgun (WGS) entry which is preliminary data.</text>
</comment>
<dbReference type="GO" id="GO:0016874">
    <property type="term" value="F:ligase activity"/>
    <property type="evidence" value="ECO:0007669"/>
    <property type="project" value="UniProtKB-KW"/>
</dbReference>
<proteinExistence type="predicted"/>
<dbReference type="SUPFAM" id="SSF56801">
    <property type="entry name" value="Acetyl-CoA synthetase-like"/>
    <property type="match status" value="1"/>
</dbReference>
<dbReference type="RefSeq" id="WP_221336384.1">
    <property type="nucleotide sequence ID" value="NZ_BAABIX010000086.1"/>
</dbReference>
<gene>
    <name evidence="1" type="ORF">HNP84_003560</name>
</gene>
<dbReference type="Gene3D" id="3.40.50.980">
    <property type="match status" value="1"/>
</dbReference>
<evidence type="ECO:0000313" key="2">
    <source>
        <dbReference type="Proteomes" id="UP000578449"/>
    </source>
</evidence>
<sequence length="50" mass="5388">MIDKRVTVFPGVPTMFWALLRALDKVEGGDLLKGRLRVVASGGAALPVEH</sequence>
<keyword evidence="1" id="KW-0436">Ligase</keyword>
<protein>
    <submittedName>
        <fullName evidence="1">Acyl-CoA synthetase (AMP-forming)/AMP-acid ligase II</fullName>
    </submittedName>
</protein>
<dbReference type="Proteomes" id="UP000578449">
    <property type="component" value="Unassembled WGS sequence"/>
</dbReference>
<reference evidence="1 2" key="1">
    <citation type="submission" date="2020-08" db="EMBL/GenBank/DDBJ databases">
        <title>Genomic Encyclopedia of Type Strains, Phase IV (KMG-IV): sequencing the most valuable type-strain genomes for metagenomic binning, comparative biology and taxonomic classification.</title>
        <authorList>
            <person name="Goeker M."/>
        </authorList>
    </citation>
    <scope>NUCLEOTIDE SEQUENCE [LARGE SCALE GENOMIC DNA]</scope>
    <source>
        <strain evidence="1 2">DSM 45615</strain>
    </source>
</reference>
<evidence type="ECO:0000313" key="1">
    <source>
        <dbReference type="EMBL" id="MBB5133834.1"/>
    </source>
</evidence>
<keyword evidence="2" id="KW-1185">Reference proteome</keyword>
<name>A0A840NY76_9ACTN</name>
<organism evidence="1 2">
    <name type="scientific">Thermocatellispora tengchongensis</name>
    <dbReference type="NCBI Taxonomy" id="1073253"/>
    <lineage>
        <taxon>Bacteria</taxon>
        <taxon>Bacillati</taxon>
        <taxon>Actinomycetota</taxon>
        <taxon>Actinomycetes</taxon>
        <taxon>Streptosporangiales</taxon>
        <taxon>Streptosporangiaceae</taxon>
        <taxon>Thermocatellispora</taxon>
    </lineage>
</organism>
<dbReference type="EMBL" id="JACHGN010000007">
    <property type="protein sequence ID" value="MBB5133834.1"/>
    <property type="molecule type" value="Genomic_DNA"/>
</dbReference>
<dbReference type="AlphaFoldDB" id="A0A840NY76"/>